<dbReference type="InterPro" id="IPR013766">
    <property type="entry name" value="Thioredoxin_domain"/>
</dbReference>
<name>A0A4R7RLI8_9BACT</name>
<dbReference type="SUPFAM" id="SSF52833">
    <property type="entry name" value="Thioredoxin-like"/>
    <property type="match status" value="1"/>
</dbReference>
<dbReference type="PRINTS" id="PR00421">
    <property type="entry name" value="THIOREDOXIN"/>
</dbReference>
<feature type="disulfide bond" description="Redox-active" evidence="9">
    <location>
        <begin position="32"/>
        <end position="35"/>
    </location>
</feature>
<organism evidence="11 12">
    <name type="scientific">Prosthecobacter fusiformis</name>
    <dbReference type="NCBI Taxonomy" id="48464"/>
    <lineage>
        <taxon>Bacteria</taxon>
        <taxon>Pseudomonadati</taxon>
        <taxon>Verrucomicrobiota</taxon>
        <taxon>Verrucomicrobiia</taxon>
        <taxon>Verrucomicrobiales</taxon>
        <taxon>Verrucomicrobiaceae</taxon>
        <taxon>Prosthecobacter</taxon>
    </lineage>
</organism>
<dbReference type="CDD" id="cd02947">
    <property type="entry name" value="TRX_family"/>
    <property type="match status" value="1"/>
</dbReference>
<dbReference type="PANTHER" id="PTHR45663:SF11">
    <property type="entry name" value="GEO12009P1"/>
    <property type="match status" value="1"/>
</dbReference>
<evidence type="ECO:0000256" key="1">
    <source>
        <dbReference type="ARBA" id="ARBA00008987"/>
    </source>
</evidence>
<dbReference type="GO" id="GO:0015035">
    <property type="term" value="F:protein-disulfide reductase activity"/>
    <property type="evidence" value="ECO:0007669"/>
    <property type="project" value="UniProtKB-UniRule"/>
</dbReference>
<evidence type="ECO:0000256" key="3">
    <source>
        <dbReference type="ARBA" id="ARBA00022982"/>
    </source>
</evidence>
<dbReference type="NCBIfam" id="TIGR01068">
    <property type="entry name" value="thioredoxin"/>
    <property type="match status" value="1"/>
</dbReference>
<dbReference type="AlphaFoldDB" id="A0A4R7RLI8"/>
<dbReference type="Pfam" id="PF00085">
    <property type="entry name" value="Thioredoxin"/>
    <property type="match status" value="1"/>
</dbReference>
<evidence type="ECO:0000256" key="5">
    <source>
        <dbReference type="ARBA" id="ARBA00023284"/>
    </source>
</evidence>
<dbReference type="PANTHER" id="PTHR45663">
    <property type="entry name" value="GEO12009P1"/>
    <property type="match status" value="1"/>
</dbReference>
<protein>
    <recommendedName>
        <fullName evidence="6 7">Thioredoxin</fullName>
    </recommendedName>
</protein>
<dbReference type="EMBL" id="SOCA01000009">
    <property type="protein sequence ID" value="TDU66211.1"/>
    <property type="molecule type" value="Genomic_DNA"/>
</dbReference>
<reference evidence="11 12" key="1">
    <citation type="submission" date="2019-03" db="EMBL/GenBank/DDBJ databases">
        <title>Genomic Encyclopedia of Archaeal and Bacterial Type Strains, Phase II (KMG-II): from individual species to whole genera.</title>
        <authorList>
            <person name="Goeker M."/>
        </authorList>
    </citation>
    <scope>NUCLEOTIDE SEQUENCE [LARGE SCALE GENOMIC DNA]</scope>
    <source>
        <strain evidence="11 12">ATCC 25309</strain>
    </source>
</reference>
<dbReference type="PROSITE" id="PS00194">
    <property type="entry name" value="THIOREDOXIN_1"/>
    <property type="match status" value="1"/>
</dbReference>
<keyword evidence="2" id="KW-0813">Transport</keyword>
<comment type="caution">
    <text evidence="11">The sequence shown here is derived from an EMBL/GenBank/DDBJ whole genome shotgun (WGS) entry which is preliminary data.</text>
</comment>
<sequence length="105" mass="11223">MKPQALTNETFDAAISNTTGQPVLVDFWAEWCGPCRMLAPILDQLAGEQEGSATIAKVDIDAHPELAERFGIRAIPTLIVFKNGKPVNTITGVKSKAFLEAALAA</sequence>
<evidence type="ECO:0000256" key="4">
    <source>
        <dbReference type="ARBA" id="ARBA00023157"/>
    </source>
</evidence>
<dbReference type="FunFam" id="3.40.30.10:FF:000001">
    <property type="entry name" value="Thioredoxin"/>
    <property type="match status" value="1"/>
</dbReference>
<dbReference type="GO" id="GO:0005737">
    <property type="term" value="C:cytoplasm"/>
    <property type="evidence" value="ECO:0007669"/>
    <property type="project" value="TreeGrafter"/>
</dbReference>
<gene>
    <name evidence="11" type="ORF">EI77_03950</name>
</gene>
<keyword evidence="4 9" id="KW-1015">Disulfide bond</keyword>
<dbReference type="Proteomes" id="UP000295662">
    <property type="component" value="Unassembled WGS sequence"/>
</dbReference>
<dbReference type="InterPro" id="IPR005746">
    <property type="entry name" value="Thioredoxin"/>
</dbReference>
<dbReference type="Gene3D" id="3.40.30.10">
    <property type="entry name" value="Glutaredoxin"/>
    <property type="match status" value="1"/>
</dbReference>
<evidence type="ECO:0000313" key="12">
    <source>
        <dbReference type="Proteomes" id="UP000295662"/>
    </source>
</evidence>
<feature type="active site" description="Nucleophile" evidence="8">
    <location>
        <position position="35"/>
    </location>
</feature>
<evidence type="ECO:0000313" key="11">
    <source>
        <dbReference type="EMBL" id="TDU66211.1"/>
    </source>
</evidence>
<feature type="site" description="Contributes to redox potential value" evidence="8">
    <location>
        <position position="33"/>
    </location>
</feature>
<feature type="site" description="Contributes to redox potential value" evidence="8">
    <location>
        <position position="34"/>
    </location>
</feature>
<evidence type="ECO:0000256" key="9">
    <source>
        <dbReference type="PIRSR" id="PIRSR000077-4"/>
    </source>
</evidence>
<keyword evidence="3" id="KW-0249">Electron transport</keyword>
<feature type="active site" description="Nucleophile" evidence="8">
    <location>
        <position position="32"/>
    </location>
</feature>
<evidence type="ECO:0000259" key="10">
    <source>
        <dbReference type="PROSITE" id="PS51352"/>
    </source>
</evidence>
<comment type="similarity">
    <text evidence="1 7">Belongs to the thioredoxin family.</text>
</comment>
<evidence type="ECO:0000256" key="2">
    <source>
        <dbReference type="ARBA" id="ARBA00022448"/>
    </source>
</evidence>
<dbReference type="OrthoDB" id="9790390at2"/>
<dbReference type="InterPro" id="IPR017937">
    <property type="entry name" value="Thioredoxin_CS"/>
</dbReference>
<keyword evidence="12" id="KW-1185">Reference proteome</keyword>
<feature type="domain" description="Thioredoxin" evidence="10">
    <location>
        <begin position="1"/>
        <end position="105"/>
    </location>
</feature>
<accession>A0A4R7RLI8</accession>
<evidence type="ECO:0000256" key="7">
    <source>
        <dbReference type="PIRNR" id="PIRNR000077"/>
    </source>
</evidence>
<proteinExistence type="inferred from homology"/>
<dbReference type="RefSeq" id="WP_133796941.1">
    <property type="nucleotide sequence ID" value="NZ_SOCA01000009.1"/>
</dbReference>
<dbReference type="PROSITE" id="PS51352">
    <property type="entry name" value="THIOREDOXIN_2"/>
    <property type="match status" value="1"/>
</dbReference>
<dbReference type="PIRSF" id="PIRSF000077">
    <property type="entry name" value="Thioredoxin"/>
    <property type="match status" value="1"/>
</dbReference>
<feature type="site" description="Deprotonates C-terminal active site Cys" evidence="8">
    <location>
        <position position="26"/>
    </location>
</feature>
<keyword evidence="5 9" id="KW-0676">Redox-active center</keyword>
<dbReference type="InterPro" id="IPR036249">
    <property type="entry name" value="Thioredoxin-like_sf"/>
</dbReference>
<evidence type="ECO:0000256" key="8">
    <source>
        <dbReference type="PIRSR" id="PIRSR000077-1"/>
    </source>
</evidence>
<evidence type="ECO:0000256" key="6">
    <source>
        <dbReference type="NCBIfam" id="TIGR01068"/>
    </source>
</evidence>